<comment type="caution">
    <text evidence="2">The sequence shown here is derived from an EMBL/GenBank/DDBJ whole genome shotgun (WGS) entry which is preliminary data.</text>
</comment>
<evidence type="ECO:0000256" key="1">
    <source>
        <dbReference type="SAM" id="Coils"/>
    </source>
</evidence>
<dbReference type="Proteomes" id="UP000316008">
    <property type="component" value="Unassembled WGS sequence"/>
</dbReference>
<dbReference type="RefSeq" id="WP_144334410.1">
    <property type="nucleotide sequence ID" value="NZ_VLPL01000010.1"/>
</dbReference>
<feature type="coiled-coil region" evidence="1">
    <location>
        <begin position="310"/>
        <end position="344"/>
    </location>
</feature>
<evidence type="ECO:0000313" key="3">
    <source>
        <dbReference type="Proteomes" id="UP000316008"/>
    </source>
</evidence>
<reference evidence="2 3" key="1">
    <citation type="submission" date="2019-07" db="EMBL/GenBank/DDBJ databases">
        <authorList>
            <person name="Huq M.A."/>
        </authorList>
    </citation>
    <scope>NUCLEOTIDE SEQUENCE [LARGE SCALE GENOMIC DNA]</scope>
    <source>
        <strain evidence="2 3">MAH-3</strain>
    </source>
</reference>
<accession>A0A556MJA3</accession>
<proteinExistence type="predicted"/>
<name>A0A556MJA3_9FLAO</name>
<keyword evidence="3" id="KW-1185">Reference proteome</keyword>
<sequence length="347" mass="38305">MKPTVQQAFFAAISSIFIATTSFSQTNTLPTSGNVGIGTTSPSAKLQVNGTAKIDSMLIVKDSLIVNKTARIQSDLKVVGNTIIKNDLKVSGTTTLIGNTIIKEGDFKIKALGDSTLPDDGVLMIDANGKVKNGGDLKSLVYTQVPAAMPCATDMNGGYIQTAPFWQASSNPQRMFLINTPCSPDPRLGVGVKPDAKMHVRLIKDSELHPLVIDKLVSNNPSVAPYKLMQLDHTGLLYAREVKVNLDDWADYVFDEKYPLMPLNELQQFIQKNNHLPNVPSAKEMTENGLNVAQSSIMLMEKVEELTLYVLRINEKVEKQEELLLQQQETIRLQQELIQKLEQQVKP</sequence>
<dbReference type="AlphaFoldDB" id="A0A556MJA3"/>
<dbReference type="OrthoDB" id="9808753at2"/>
<evidence type="ECO:0000313" key="2">
    <source>
        <dbReference type="EMBL" id="TSJ39994.1"/>
    </source>
</evidence>
<gene>
    <name evidence="2" type="ORF">FO442_16950</name>
</gene>
<protein>
    <submittedName>
        <fullName evidence="2">Uncharacterized protein</fullName>
    </submittedName>
</protein>
<dbReference type="EMBL" id="VLPL01000010">
    <property type="protein sequence ID" value="TSJ39994.1"/>
    <property type="molecule type" value="Genomic_DNA"/>
</dbReference>
<keyword evidence="1" id="KW-0175">Coiled coil</keyword>
<organism evidence="2 3">
    <name type="scientific">Fluviicola chungangensis</name>
    <dbReference type="NCBI Taxonomy" id="2597671"/>
    <lineage>
        <taxon>Bacteria</taxon>
        <taxon>Pseudomonadati</taxon>
        <taxon>Bacteroidota</taxon>
        <taxon>Flavobacteriia</taxon>
        <taxon>Flavobacteriales</taxon>
        <taxon>Crocinitomicaceae</taxon>
        <taxon>Fluviicola</taxon>
    </lineage>
</organism>